<sequence length="81" mass="9100">MEPNILDLRQQRCPMALLLAKRHTAQLEAGDSVTILISDSSSFKDIESYLLKQDYLCQSVKCDGYNSLTVVKETSLHVRNG</sequence>
<dbReference type="Gene3D" id="3.30.110.40">
    <property type="entry name" value="TusA-like domain"/>
    <property type="match status" value="1"/>
</dbReference>
<dbReference type="OrthoDB" id="6215889at2"/>
<evidence type="ECO:0000259" key="1">
    <source>
        <dbReference type="Pfam" id="PF01206"/>
    </source>
</evidence>
<dbReference type="SUPFAM" id="SSF64307">
    <property type="entry name" value="SirA-like"/>
    <property type="match status" value="1"/>
</dbReference>
<dbReference type="RefSeq" id="WP_102966646.1">
    <property type="nucleotide sequence ID" value="NZ_JAPWHJ010000004.1"/>
</dbReference>
<organism evidence="2 3">
    <name type="scientific">Vibrio diazotrophicus</name>
    <dbReference type="NCBI Taxonomy" id="685"/>
    <lineage>
        <taxon>Bacteria</taxon>
        <taxon>Pseudomonadati</taxon>
        <taxon>Pseudomonadota</taxon>
        <taxon>Gammaproteobacteria</taxon>
        <taxon>Vibrionales</taxon>
        <taxon>Vibrionaceae</taxon>
        <taxon>Vibrio</taxon>
    </lineage>
</organism>
<accession>A0A2J8FWQ7</accession>
<dbReference type="CDD" id="cd00291">
    <property type="entry name" value="SirA_YedF_YeeD"/>
    <property type="match status" value="1"/>
</dbReference>
<dbReference type="InterPro" id="IPR036868">
    <property type="entry name" value="TusA-like_sf"/>
</dbReference>
<evidence type="ECO:0000313" key="2">
    <source>
        <dbReference type="EMBL" id="PNI03847.1"/>
    </source>
</evidence>
<dbReference type="InterPro" id="IPR001455">
    <property type="entry name" value="TusA-like"/>
</dbReference>
<proteinExistence type="predicted"/>
<gene>
    <name evidence="2" type="ORF">C1N32_14900</name>
</gene>
<protein>
    <submittedName>
        <fullName evidence="2">Oxidoreductase</fullName>
    </submittedName>
</protein>
<dbReference type="Pfam" id="PF01206">
    <property type="entry name" value="TusA"/>
    <property type="match status" value="1"/>
</dbReference>
<feature type="domain" description="UPF0033" evidence="1">
    <location>
        <begin position="5"/>
        <end position="68"/>
    </location>
</feature>
<dbReference type="Proteomes" id="UP000236449">
    <property type="component" value="Unassembled WGS sequence"/>
</dbReference>
<dbReference type="AlphaFoldDB" id="A0A2J8FWQ7"/>
<reference evidence="2 3" key="1">
    <citation type="submission" date="2018-01" db="EMBL/GenBank/DDBJ databases">
        <title>Draft genome sequences of six Vibrio diazotrophicus strains isolated from deep-sea sediments of the Baltic Sea.</title>
        <authorList>
            <person name="Castillo D."/>
            <person name="Vandieken V."/>
            <person name="Chiang O."/>
            <person name="Middelboe M."/>
        </authorList>
    </citation>
    <scope>NUCLEOTIDE SEQUENCE [LARGE SCALE GENOMIC DNA]</scope>
    <source>
        <strain evidence="2 3">60.27F</strain>
    </source>
</reference>
<evidence type="ECO:0000313" key="3">
    <source>
        <dbReference type="Proteomes" id="UP000236449"/>
    </source>
</evidence>
<dbReference type="EMBL" id="POSK01000010">
    <property type="protein sequence ID" value="PNI03847.1"/>
    <property type="molecule type" value="Genomic_DNA"/>
</dbReference>
<name>A0A2J8FWQ7_VIBDI</name>
<comment type="caution">
    <text evidence="2">The sequence shown here is derived from an EMBL/GenBank/DDBJ whole genome shotgun (WGS) entry which is preliminary data.</text>
</comment>